<sequence length="151" mass="15807">MSVLGTIMSRIFGHARAEDGPAPASTSSPPPSAAPGSASPAPSDRSTPLPSAPPASAPPSDRPSGGDVDVAAVLTEKAAKRTENLDWRRSIVDLMKLLDLDSSLAARKELARELHYSGDTNDSATMNVWLHGQVMKKLAENGGRVPDDLRA</sequence>
<proteinExistence type="predicted"/>
<dbReference type="SUPFAM" id="SSF158634">
    <property type="entry name" value="RPA2825-like"/>
    <property type="match status" value="1"/>
</dbReference>
<accession>A0A327KHD5</accession>
<evidence type="ECO:0000313" key="3">
    <source>
        <dbReference type="EMBL" id="RAI38100.1"/>
    </source>
</evidence>
<dbReference type="OrthoDB" id="9812045at2"/>
<dbReference type="Pfam" id="PF12200">
    <property type="entry name" value="DUF3597"/>
    <property type="match status" value="1"/>
</dbReference>
<evidence type="ECO:0000256" key="1">
    <source>
        <dbReference type="SAM" id="MobiDB-lite"/>
    </source>
</evidence>
<feature type="compositionally biased region" description="Low complexity" evidence="1">
    <location>
        <begin position="34"/>
        <end position="49"/>
    </location>
</feature>
<organism evidence="3 4">
    <name type="scientific">Rhodoplanes elegans</name>
    <dbReference type="NCBI Taxonomy" id="29408"/>
    <lineage>
        <taxon>Bacteria</taxon>
        <taxon>Pseudomonadati</taxon>
        <taxon>Pseudomonadota</taxon>
        <taxon>Alphaproteobacteria</taxon>
        <taxon>Hyphomicrobiales</taxon>
        <taxon>Nitrobacteraceae</taxon>
        <taxon>Rhodoplanes</taxon>
    </lineage>
</organism>
<feature type="domain" description="DUF3597" evidence="2">
    <location>
        <begin position="3"/>
        <end position="146"/>
    </location>
</feature>
<dbReference type="Proteomes" id="UP000248863">
    <property type="component" value="Unassembled WGS sequence"/>
</dbReference>
<reference evidence="3 4" key="1">
    <citation type="submission" date="2017-07" db="EMBL/GenBank/DDBJ databases">
        <title>Draft Genome Sequences of Select Purple Nonsulfur Bacteria.</title>
        <authorList>
            <person name="Lasarre B."/>
            <person name="Mckinlay J.B."/>
        </authorList>
    </citation>
    <scope>NUCLEOTIDE SEQUENCE [LARGE SCALE GENOMIC DNA]</scope>
    <source>
        <strain evidence="3 4">DSM 11907</strain>
    </source>
</reference>
<feature type="compositionally biased region" description="Pro residues" evidence="1">
    <location>
        <begin position="50"/>
        <end position="61"/>
    </location>
</feature>
<keyword evidence="4" id="KW-1185">Reference proteome</keyword>
<evidence type="ECO:0000313" key="4">
    <source>
        <dbReference type="Proteomes" id="UP000248863"/>
    </source>
</evidence>
<dbReference type="EMBL" id="NPEU01000143">
    <property type="protein sequence ID" value="RAI38100.1"/>
    <property type="molecule type" value="Genomic_DNA"/>
</dbReference>
<name>A0A327KHD5_9BRAD</name>
<feature type="region of interest" description="Disordered" evidence="1">
    <location>
        <begin position="14"/>
        <end position="68"/>
    </location>
</feature>
<gene>
    <name evidence="3" type="ORF">CH338_13900</name>
</gene>
<dbReference type="AlphaFoldDB" id="A0A327KHD5"/>
<protein>
    <recommendedName>
        <fullName evidence="2">DUF3597 domain-containing protein</fullName>
    </recommendedName>
</protein>
<evidence type="ECO:0000259" key="2">
    <source>
        <dbReference type="Pfam" id="PF12200"/>
    </source>
</evidence>
<dbReference type="RefSeq" id="WP_111357765.1">
    <property type="nucleotide sequence ID" value="NZ_NHSK01000152.1"/>
</dbReference>
<comment type="caution">
    <text evidence="3">The sequence shown here is derived from an EMBL/GenBank/DDBJ whole genome shotgun (WGS) entry which is preliminary data.</text>
</comment>
<dbReference type="InterPro" id="IPR022016">
    <property type="entry name" value="DUF3597"/>
</dbReference>